<dbReference type="SUPFAM" id="SSF54637">
    <property type="entry name" value="Thioesterase/thiol ester dehydrase-isomerase"/>
    <property type="match status" value="1"/>
</dbReference>
<sequence length="145" mass="16732">MSEAPRAFEISTPITIRSYDIDFAGIVSNIVYVRWLEDLRLMWLERFLPLQPMIERNHGPVLVATHIEYKRPLRLFDPVIGHLWLAELGRARFTVAAEFKRNGEVTTSATQHGVFVDFTTMRPLPVPEAMRREFEALHGRTEGAQ</sequence>
<evidence type="ECO:0000313" key="2">
    <source>
        <dbReference type="Proteomes" id="UP000228921"/>
    </source>
</evidence>
<dbReference type="CDD" id="cd00586">
    <property type="entry name" value="4HBT"/>
    <property type="match status" value="1"/>
</dbReference>
<dbReference type="Gene3D" id="3.10.129.10">
    <property type="entry name" value="Hotdog Thioesterase"/>
    <property type="match status" value="1"/>
</dbReference>
<name>A0A2M8P482_9CHLR</name>
<dbReference type="PANTHER" id="PTHR31793:SF24">
    <property type="entry name" value="LONG-CHAIN ACYL-COA THIOESTERASE FADM"/>
    <property type="match status" value="1"/>
</dbReference>
<dbReference type="Pfam" id="PF13279">
    <property type="entry name" value="4HBT_2"/>
    <property type="match status" value="1"/>
</dbReference>
<evidence type="ECO:0000313" key="1">
    <source>
        <dbReference type="EMBL" id="PJF32353.1"/>
    </source>
</evidence>
<dbReference type="GO" id="GO:0047617">
    <property type="term" value="F:fatty acyl-CoA hydrolase activity"/>
    <property type="evidence" value="ECO:0007669"/>
    <property type="project" value="TreeGrafter"/>
</dbReference>
<dbReference type="AlphaFoldDB" id="A0A2M8P482"/>
<dbReference type="InterPro" id="IPR029069">
    <property type="entry name" value="HotDog_dom_sf"/>
</dbReference>
<comment type="caution">
    <text evidence="1">The sequence shown here is derived from an EMBL/GenBank/DDBJ whole genome shotgun (WGS) entry which is preliminary data.</text>
</comment>
<accession>A0A2M8P482</accession>
<reference evidence="1 2" key="1">
    <citation type="submission" date="2017-11" db="EMBL/GenBank/DDBJ databases">
        <title>Evolution of Phototrophy in the Chloroflexi Phylum Driven by Horizontal Gene Transfer.</title>
        <authorList>
            <person name="Ward L.M."/>
            <person name="Hemp J."/>
            <person name="Shih P.M."/>
            <person name="Mcglynn S.E."/>
            <person name="Fischer W."/>
        </authorList>
    </citation>
    <scope>NUCLEOTIDE SEQUENCE [LARGE SCALE GENOMIC DNA]</scope>
    <source>
        <strain evidence="1">CP2_2F</strain>
    </source>
</reference>
<protein>
    <submittedName>
        <fullName evidence="1">Thioesterase</fullName>
    </submittedName>
</protein>
<dbReference type="PANTHER" id="PTHR31793">
    <property type="entry name" value="4-HYDROXYBENZOYL-COA THIOESTERASE FAMILY MEMBER"/>
    <property type="match status" value="1"/>
</dbReference>
<proteinExistence type="predicted"/>
<dbReference type="Proteomes" id="UP000228921">
    <property type="component" value="Unassembled WGS sequence"/>
</dbReference>
<gene>
    <name evidence="1" type="ORF">CUN51_01610</name>
</gene>
<dbReference type="EMBL" id="PGTK01000001">
    <property type="protein sequence ID" value="PJF32353.1"/>
    <property type="molecule type" value="Genomic_DNA"/>
</dbReference>
<organism evidence="1 2">
    <name type="scientific">Candidatus Thermofonsia Clade 1 bacterium</name>
    <dbReference type="NCBI Taxonomy" id="2364210"/>
    <lineage>
        <taxon>Bacteria</taxon>
        <taxon>Bacillati</taxon>
        <taxon>Chloroflexota</taxon>
        <taxon>Candidatus Thermofontia</taxon>
        <taxon>Candidatus Thermofonsia Clade 1</taxon>
    </lineage>
</organism>
<dbReference type="InterPro" id="IPR050563">
    <property type="entry name" value="4-hydroxybenzoyl-CoA_TE"/>
</dbReference>